<evidence type="ECO:0000259" key="1">
    <source>
        <dbReference type="PROSITE" id="PS50943"/>
    </source>
</evidence>
<sequence>MNVQVIMRDGEAEYAVLPWVEYQALLQEAGRTAGAQPPQAAETLPRFAHLAELRQRRGLSVEELARAVGISPAYLQLIEEGQRDPGDAIRYGLARALGINGWEESA</sequence>
<proteinExistence type="predicted"/>
<accession>A0ABV7T0X4</accession>
<dbReference type="Gene3D" id="1.10.260.40">
    <property type="entry name" value="lambda repressor-like DNA-binding domains"/>
    <property type="match status" value="1"/>
</dbReference>
<gene>
    <name evidence="2" type="ORF">ACFOMF_02845</name>
</gene>
<dbReference type="RefSeq" id="WP_386361001.1">
    <property type="nucleotide sequence ID" value="NZ_JBHRXZ010000003.1"/>
</dbReference>
<dbReference type="Pfam" id="PF01381">
    <property type="entry name" value="HTH_3"/>
    <property type="match status" value="1"/>
</dbReference>
<evidence type="ECO:0000313" key="2">
    <source>
        <dbReference type="EMBL" id="MFC3606725.1"/>
    </source>
</evidence>
<dbReference type="CDD" id="cd00093">
    <property type="entry name" value="HTH_XRE"/>
    <property type="match status" value="1"/>
</dbReference>
<dbReference type="SMART" id="SM00530">
    <property type="entry name" value="HTH_XRE"/>
    <property type="match status" value="1"/>
</dbReference>
<keyword evidence="3" id="KW-1185">Reference proteome</keyword>
<comment type="caution">
    <text evidence="2">The sequence shown here is derived from an EMBL/GenBank/DDBJ whole genome shotgun (WGS) entry which is preliminary data.</text>
</comment>
<dbReference type="EMBL" id="JBHRXZ010000003">
    <property type="protein sequence ID" value="MFC3606725.1"/>
    <property type="molecule type" value="Genomic_DNA"/>
</dbReference>
<protein>
    <submittedName>
        <fullName evidence="2">Helix-turn-helix domain-containing protein</fullName>
    </submittedName>
</protein>
<dbReference type="InterPro" id="IPR001387">
    <property type="entry name" value="Cro/C1-type_HTH"/>
</dbReference>
<feature type="domain" description="HTH cro/C1-type" evidence="1">
    <location>
        <begin position="50"/>
        <end position="99"/>
    </location>
</feature>
<evidence type="ECO:0000313" key="3">
    <source>
        <dbReference type="Proteomes" id="UP001595630"/>
    </source>
</evidence>
<dbReference type="PROSITE" id="PS50943">
    <property type="entry name" value="HTH_CROC1"/>
    <property type="match status" value="1"/>
</dbReference>
<dbReference type="Proteomes" id="UP001595630">
    <property type="component" value="Unassembled WGS sequence"/>
</dbReference>
<reference evidence="3" key="1">
    <citation type="journal article" date="2019" name="Int. J. Syst. Evol. Microbiol.">
        <title>The Global Catalogue of Microorganisms (GCM) 10K type strain sequencing project: providing services to taxonomists for standard genome sequencing and annotation.</title>
        <authorList>
            <consortium name="The Broad Institute Genomics Platform"/>
            <consortium name="The Broad Institute Genome Sequencing Center for Infectious Disease"/>
            <person name="Wu L."/>
            <person name="Ma J."/>
        </authorList>
    </citation>
    <scope>NUCLEOTIDE SEQUENCE [LARGE SCALE GENOMIC DNA]</scope>
    <source>
        <strain evidence="3">KCTC 42447</strain>
    </source>
</reference>
<organism evidence="2 3">
    <name type="scientific">Stutzerimonas tarimensis</name>
    <dbReference type="NCBI Taxonomy" id="1507735"/>
    <lineage>
        <taxon>Bacteria</taxon>
        <taxon>Pseudomonadati</taxon>
        <taxon>Pseudomonadota</taxon>
        <taxon>Gammaproteobacteria</taxon>
        <taxon>Pseudomonadales</taxon>
        <taxon>Pseudomonadaceae</taxon>
        <taxon>Stutzerimonas</taxon>
    </lineage>
</organism>
<dbReference type="SUPFAM" id="SSF47413">
    <property type="entry name" value="lambda repressor-like DNA-binding domains"/>
    <property type="match status" value="1"/>
</dbReference>
<name>A0ABV7T0X4_9GAMM</name>
<dbReference type="InterPro" id="IPR010982">
    <property type="entry name" value="Lambda_DNA-bd_dom_sf"/>
</dbReference>